<sequence length="816" mass="94634">MKLKKYTVVFSSIFLLITGAVIYGIACGGWEDPYDDRVTFFNNHVAGDPDYKPFYYIAYQSLYDYEEPYSDVMQNTEEWKKYLKTESVDGPIIAGIIYYNDEESLNILKNKQESDWPDSLKNNGFAVALAKKKNSAALDYLLFAKRCEPYVNMPYNEWDPQQPNTEAMDALIKEGEAAAATVKKDNYLQLRYGFQLCRLAHYSGNYEACLRLFESNVAPYKSESTVYYWALALKAGALRKVGKKEESAYLFSTVFSECKNKRIMAYQNVLYLSVYDKYNQNNVLALCKNNTEKANFLGVESLGSAGNELKQLEKMYKLDPRVPTLDVLLVREISKLENSYMSPSLALANPKDSLRLTTYGIVEASSLKIEEKYADSLYTFCNNVANDNKVKEPALWKISGAYIKFMRRDLVAAKASLKQAEGMKMSAKVRDQFEVLRMLITINEQQTIDASFEAKIYPSLNWLEEKRQQELSSKKENWDSDLPFTKIYKYLMLNILQPKYLSQKDRVSAALCVLQSEMVSTQMIEKAKKDNSIRWTIWTSVDFLRNSMNSAEVEKLIQVKNNATKTEYHQLMTNTLNAVGNDFLFELLGTCYLREYNFSKAVVAFKKLPAKYFEDEPYKTYLAANSFVDLITDTHAPTHRDTKKFTKLSFAQTMIAFEKKAKEDPKNAAFCYYQMANGFYNMSYNGNSWLLVNYYWSTTDREFNSKTDLPYLKDYYFNYTAEQYYLKALKLTTDNNLKAKCTFMAAKCLNSRVKYPNVPYDVENWSEQNDIAARKYYLMLINNKYFAELKKNYSTTPFYVTAVNECSYLRDFVRRR</sequence>
<keyword evidence="2" id="KW-1185">Reference proteome</keyword>
<evidence type="ECO:0000313" key="1">
    <source>
        <dbReference type="EMBL" id="AFD08227.1"/>
    </source>
</evidence>
<accession>H8KWP8</accession>
<dbReference type="Proteomes" id="UP000007590">
    <property type="component" value="Chromosome"/>
</dbReference>
<proteinExistence type="predicted"/>
<name>H8KWP8_SOLCM</name>
<evidence type="ECO:0000313" key="2">
    <source>
        <dbReference type="Proteomes" id="UP000007590"/>
    </source>
</evidence>
<protein>
    <submittedName>
        <fullName evidence="1">Uncharacterized protein</fullName>
    </submittedName>
</protein>
<dbReference type="eggNOG" id="ENOG502Z7P2">
    <property type="taxonomic scope" value="Bacteria"/>
</dbReference>
<organism evidence="1 2">
    <name type="scientific">Solitalea canadensis (strain ATCC 29591 / DSM 3403 / JCM 21819 / LMG 8368 / NBRC 15130 / NCIMB 12057 / USAM 9D)</name>
    <name type="common">Flexibacter canadensis</name>
    <dbReference type="NCBI Taxonomy" id="929556"/>
    <lineage>
        <taxon>Bacteria</taxon>
        <taxon>Pseudomonadati</taxon>
        <taxon>Bacteroidota</taxon>
        <taxon>Sphingobacteriia</taxon>
        <taxon>Sphingobacteriales</taxon>
        <taxon>Sphingobacteriaceae</taxon>
        <taxon>Solitalea</taxon>
    </lineage>
</organism>
<reference evidence="1" key="1">
    <citation type="submission" date="2012-02" db="EMBL/GenBank/DDBJ databases">
        <title>The complete genome of Solitalea canadensis DSM 3403.</title>
        <authorList>
            <consortium name="US DOE Joint Genome Institute (JGI-PGF)"/>
            <person name="Lucas S."/>
            <person name="Copeland A."/>
            <person name="Lapidus A."/>
            <person name="Glavina del Rio T."/>
            <person name="Dalin E."/>
            <person name="Tice H."/>
            <person name="Bruce D."/>
            <person name="Goodwin L."/>
            <person name="Pitluck S."/>
            <person name="Peters L."/>
            <person name="Ovchinnikova G."/>
            <person name="Lu M."/>
            <person name="Kyrpides N."/>
            <person name="Mavromatis K."/>
            <person name="Ivanova N."/>
            <person name="Brettin T."/>
            <person name="Detter J.C."/>
            <person name="Han C."/>
            <person name="Larimer F."/>
            <person name="Land M."/>
            <person name="Hauser L."/>
            <person name="Markowitz V."/>
            <person name="Cheng J.-F."/>
            <person name="Hugenholtz P."/>
            <person name="Woyke T."/>
            <person name="Wu D."/>
            <person name="Spring S."/>
            <person name="Schroeder M."/>
            <person name="Kopitz M."/>
            <person name="Brambilla E."/>
            <person name="Klenk H.-P."/>
            <person name="Eisen J.A."/>
        </authorList>
    </citation>
    <scope>NUCLEOTIDE SEQUENCE</scope>
    <source>
        <strain evidence="1">DSM 3403</strain>
    </source>
</reference>
<dbReference type="OrthoDB" id="605297at2"/>
<dbReference type="AlphaFoldDB" id="H8KWP8"/>
<dbReference type="RefSeq" id="WP_014681451.1">
    <property type="nucleotide sequence ID" value="NC_017770.1"/>
</dbReference>
<dbReference type="KEGG" id="scn:Solca_3216"/>
<dbReference type="STRING" id="929556.Solca_3216"/>
<dbReference type="HOGENOM" id="CLU_018090_0_0_10"/>
<gene>
    <name evidence="1" type="ordered locus">Solca_3216</name>
</gene>
<dbReference type="EMBL" id="CP003349">
    <property type="protein sequence ID" value="AFD08227.1"/>
    <property type="molecule type" value="Genomic_DNA"/>
</dbReference>